<evidence type="ECO:0000256" key="6">
    <source>
        <dbReference type="ARBA" id="ARBA00022692"/>
    </source>
</evidence>
<evidence type="ECO:0000256" key="7">
    <source>
        <dbReference type="ARBA" id="ARBA00022989"/>
    </source>
</evidence>
<dbReference type="AlphaFoldDB" id="A0AA86MZQ4"/>
<dbReference type="InterPro" id="IPR010052">
    <property type="entry name" value="T2SS_protein-GspI"/>
</dbReference>
<feature type="transmembrane region" description="Helical" evidence="9">
    <location>
        <begin position="20"/>
        <end position="43"/>
    </location>
</feature>
<organism evidence="10 11">
    <name type="scientific">Nitrospira tepida</name>
    <dbReference type="NCBI Taxonomy" id="2973512"/>
    <lineage>
        <taxon>Bacteria</taxon>
        <taxon>Pseudomonadati</taxon>
        <taxon>Nitrospirota</taxon>
        <taxon>Nitrospiria</taxon>
        <taxon>Nitrospirales</taxon>
        <taxon>Nitrospiraceae</taxon>
        <taxon>Nitrospira</taxon>
    </lineage>
</organism>
<reference evidence="10" key="1">
    <citation type="submission" date="2022-10" db="EMBL/GenBank/DDBJ databases">
        <authorList>
            <person name="Koch H."/>
        </authorList>
    </citation>
    <scope>NUCLEOTIDE SEQUENCE</scope>
    <source>
        <strain evidence="10">DNF</strain>
    </source>
</reference>
<evidence type="ECO:0000256" key="9">
    <source>
        <dbReference type="SAM" id="Phobius"/>
    </source>
</evidence>
<evidence type="ECO:0000313" key="10">
    <source>
        <dbReference type="EMBL" id="CAI4032021.1"/>
    </source>
</evidence>
<proteinExistence type="inferred from homology"/>
<dbReference type="NCBIfam" id="TIGR02532">
    <property type="entry name" value="IV_pilin_GFxxxE"/>
    <property type="match status" value="1"/>
</dbReference>
<dbReference type="PANTHER" id="PTHR38779">
    <property type="entry name" value="TYPE II SECRETION SYSTEM PROTEIN I-RELATED"/>
    <property type="match status" value="1"/>
</dbReference>
<evidence type="ECO:0000256" key="1">
    <source>
        <dbReference type="ARBA" id="ARBA00004377"/>
    </source>
</evidence>
<evidence type="ECO:0000256" key="4">
    <source>
        <dbReference type="ARBA" id="ARBA00022481"/>
    </source>
</evidence>
<dbReference type="Proteomes" id="UP001179121">
    <property type="component" value="Chromosome"/>
</dbReference>
<evidence type="ECO:0008006" key="12">
    <source>
        <dbReference type="Google" id="ProtNLM"/>
    </source>
</evidence>
<keyword evidence="8 9" id="KW-0472">Membrane</keyword>
<evidence type="ECO:0000313" key="11">
    <source>
        <dbReference type="Proteomes" id="UP001179121"/>
    </source>
</evidence>
<comment type="subcellular location">
    <subcellularLocation>
        <location evidence="1">Cell inner membrane</location>
        <topology evidence="1">Single-pass membrane protein</topology>
    </subcellularLocation>
</comment>
<protein>
    <recommendedName>
        <fullName evidence="12">General secretion pathway protein I</fullName>
    </recommendedName>
</protein>
<dbReference type="GO" id="GO:0015627">
    <property type="term" value="C:type II protein secretion system complex"/>
    <property type="evidence" value="ECO:0007669"/>
    <property type="project" value="InterPro"/>
</dbReference>
<keyword evidence="3" id="KW-1003">Cell membrane</keyword>
<gene>
    <name evidence="10" type="ORF">DNFV4_02446</name>
</gene>
<sequence>MHRAESENGPLLPKEEDARGFTLLEVMLAMALLAIVLPVLLGLRNRDLDLRERAREITTATLLAQEKLLETELLPVLPTGGEQSGDFKDAPPGLSFRATGEDRAPGYRWRRSIMPTPLEKVQEVHVEVLWTHGLNEESVELSHYVFQTSGAAL</sequence>
<evidence type="ECO:0000256" key="5">
    <source>
        <dbReference type="ARBA" id="ARBA00022519"/>
    </source>
</evidence>
<dbReference type="GO" id="GO:0015628">
    <property type="term" value="P:protein secretion by the type II secretion system"/>
    <property type="evidence" value="ECO:0007669"/>
    <property type="project" value="InterPro"/>
</dbReference>
<dbReference type="PANTHER" id="PTHR38779:SF2">
    <property type="entry name" value="TYPE II SECRETION SYSTEM PROTEIN I-RELATED"/>
    <property type="match status" value="1"/>
</dbReference>
<keyword evidence="6 9" id="KW-0812">Transmembrane</keyword>
<keyword evidence="7 9" id="KW-1133">Transmembrane helix</keyword>
<accession>A0AA86MZQ4</accession>
<evidence type="ECO:0000256" key="2">
    <source>
        <dbReference type="ARBA" id="ARBA00008358"/>
    </source>
</evidence>
<dbReference type="RefSeq" id="WP_289268770.1">
    <property type="nucleotide sequence ID" value="NZ_OX365700.1"/>
</dbReference>
<keyword evidence="4" id="KW-0488">Methylation</keyword>
<evidence type="ECO:0000256" key="8">
    <source>
        <dbReference type="ARBA" id="ARBA00023136"/>
    </source>
</evidence>
<keyword evidence="11" id="KW-1185">Reference proteome</keyword>
<dbReference type="KEGG" id="nti:DNFV4_02446"/>
<comment type="similarity">
    <text evidence="2">Belongs to the GSP I family.</text>
</comment>
<dbReference type="Pfam" id="PF07963">
    <property type="entry name" value="N_methyl"/>
    <property type="match status" value="1"/>
</dbReference>
<evidence type="ECO:0000256" key="3">
    <source>
        <dbReference type="ARBA" id="ARBA00022475"/>
    </source>
</evidence>
<name>A0AA86MZQ4_9BACT</name>
<dbReference type="InterPro" id="IPR012902">
    <property type="entry name" value="N_methyl_site"/>
</dbReference>
<dbReference type="GO" id="GO:0005886">
    <property type="term" value="C:plasma membrane"/>
    <property type="evidence" value="ECO:0007669"/>
    <property type="project" value="UniProtKB-SubCell"/>
</dbReference>
<dbReference type="EMBL" id="OX365700">
    <property type="protein sequence ID" value="CAI4032021.1"/>
    <property type="molecule type" value="Genomic_DNA"/>
</dbReference>
<keyword evidence="5" id="KW-0997">Cell inner membrane</keyword>